<comment type="caution">
    <text evidence="5">The sequence shown here is derived from an EMBL/GenBank/DDBJ whole genome shotgun (WGS) entry which is preliminary data.</text>
</comment>
<evidence type="ECO:0000313" key="5">
    <source>
        <dbReference type="EMBL" id="TQV74681.1"/>
    </source>
</evidence>
<dbReference type="InterPro" id="IPR000014">
    <property type="entry name" value="PAS"/>
</dbReference>
<gene>
    <name evidence="5" type="ORF">FLL45_06895</name>
</gene>
<feature type="domain" description="GGDEF" evidence="4">
    <location>
        <begin position="290"/>
        <end position="424"/>
    </location>
</feature>
<evidence type="ECO:0000259" key="4">
    <source>
        <dbReference type="PROSITE" id="PS50887"/>
    </source>
</evidence>
<dbReference type="RefSeq" id="WP_142941295.1">
    <property type="nucleotide sequence ID" value="NZ_VIKR01000002.1"/>
</dbReference>
<accession>A0A545TBV3</accession>
<proteinExistence type="predicted"/>
<comment type="cofactor">
    <cofactor evidence="1">
        <name>Mg(2+)</name>
        <dbReference type="ChEBI" id="CHEBI:18420"/>
    </cofactor>
</comment>
<name>A0A545TBV3_9GAMM</name>
<dbReference type="FunFam" id="3.30.70.270:FF:000001">
    <property type="entry name" value="Diguanylate cyclase domain protein"/>
    <property type="match status" value="1"/>
</dbReference>
<dbReference type="Proteomes" id="UP000317839">
    <property type="component" value="Unassembled WGS sequence"/>
</dbReference>
<evidence type="ECO:0000259" key="2">
    <source>
        <dbReference type="PROSITE" id="PS50112"/>
    </source>
</evidence>
<dbReference type="InterPro" id="IPR000160">
    <property type="entry name" value="GGDEF_dom"/>
</dbReference>
<dbReference type="InterPro" id="IPR043128">
    <property type="entry name" value="Rev_trsase/Diguanyl_cyclase"/>
</dbReference>
<dbReference type="SUPFAM" id="SSF55073">
    <property type="entry name" value="Nucleotide cyclase"/>
    <property type="match status" value="1"/>
</dbReference>
<feature type="domain" description="PAC" evidence="3">
    <location>
        <begin position="204"/>
        <end position="258"/>
    </location>
</feature>
<dbReference type="SMART" id="SM00091">
    <property type="entry name" value="PAS"/>
    <property type="match status" value="2"/>
</dbReference>
<dbReference type="PROSITE" id="PS50887">
    <property type="entry name" value="GGDEF"/>
    <property type="match status" value="1"/>
</dbReference>
<evidence type="ECO:0000259" key="3">
    <source>
        <dbReference type="PROSITE" id="PS50113"/>
    </source>
</evidence>
<dbReference type="AlphaFoldDB" id="A0A545TBV3"/>
<dbReference type="InterPro" id="IPR029787">
    <property type="entry name" value="Nucleotide_cyclase"/>
</dbReference>
<dbReference type="SMART" id="SM00267">
    <property type="entry name" value="GGDEF"/>
    <property type="match status" value="1"/>
</dbReference>
<dbReference type="InterPro" id="IPR052155">
    <property type="entry name" value="Biofilm_reg_signaling"/>
</dbReference>
<feature type="domain" description="PAS" evidence="2">
    <location>
        <begin position="134"/>
        <end position="178"/>
    </location>
</feature>
<dbReference type="CDD" id="cd00130">
    <property type="entry name" value="PAS"/>
    <property type="match status" value="2"/>
</dbReference>
<dbReference type="PANTHER" id="PTHR44757:SF2">
    <property type="entry name" value="BIOFILM ARCHITECTURE MAINTENANCE PROTEIN MBAA"/>
    <property type="match status" value="1"/>
</dbReference>
<dbReference type="GO" id="GO:0006355">
    <property type="term" value="P:regulation of DNA-templated transcription"/>
    <property type="evidence" value="ECO:0007669"/>
    <property type="project" value="InterPro"/>
</dbReference>
<dbReference type="InterPro" id="IPR035965">
    <property type="entry name" value="PAS-like_dom_sf"/>
</dbReference>
<dbReference type="GO" id="GO:0003824">
    <property type="term" value="F:catalytic activity"/>
    <property type="evidence" value="ECO:0007669"/>
    <property type="project" value="UniProtKB-ARBA"/>
</dbReference>
<dbReference type="InterPro" id="IPR013767">
    <property type="entry name" value="PAS_fold"/>
</dbReference>
<feature type="domain" description="PAC" evidence="3">
    <location>
        <begin position="82"/>
        <end position="133"/>
    </location>
</feature>
<dbReference type="NCBIfam" id="TIGR00229">
    <property type="entry name" value="sensory_box"/>
    <property type="match status" value="2"/>
</dbReference>
<dbReference type="PANTHER" id="PTHR44757">
    <property type="entry name" value="DIGUANYLATE CYCLASE DGCP"/>
    <property type="match status" value="1"/>
</dbReference>
<dbReference type="InterPro" id="IPR000700">
    <property type="entry name" value="PAS-assoc_C"/>
</dbReference>
<dbReference type="OrthoDB" id="73375at2"/>
<dbReference type="Gene3D" id="3.30.450.20">
    <property type="entry name" value="PAS domain"/>
    <property type="match status" value="2"/>
</dbReference>
<dbReference type="NCBIfam" id="TIGR00254">
    <property type="entry name" value="GGDEF"/>
    <property type="match status" value="1"/>
</dbReference>
<sequence length="430" mass="48874">MSSNKDYFDAEFYAASIEAIQDGVFVVRDGLFVLANQAFAELMALPKARILGQSITRFVADDYVAKVAQRYRERVNGGTPPESYQIEVIRGDGEVRLVNLKVKAFAAKDGQVYEVVSVRDVTDRDKLLAKLEHSEREFKQIIDNLPGVFYRTDAQGQLIKASPYAFKLLGYQAEEAIGMPIADFYAEPYMREAVLEKILAANGDPVELETLMRCRDGAMVWVSTRAYARFNKAGEFIGVEGISLDITNRKKLENELREKAIKDPLTHLLNRYGLQEHLDKSLSRARRNQSQVALIYIDIDDFKQVNDRLGHTAGDSYLVEFSRRLFKNFRESDVISRIGGDEFVVVLDDKNLVASREEFLERLETIMRPEFVIENTPLEFKYSSGVALYPEHGITPEELLNYADQKMYIAKQEDDSNQPISQSRLAQTGC</sequence>
<dbReference type="InterPro" id="IPR001610">
    <property type="entry name" value="PAC"/>
</dbReference>
<dbReference type="EMBL" id="VIKR01000002">
    <property type="protein sequence ID" value="TQV74681.1"/>
    <property type="molecule type" value="Genomic_DNA"/>
</dbReference>
<reference evidence="5 6" key="1">
    <citation type="submission" date="2019-06" db="EMBL/GenBank/DDBJ databases">
        <title>Draft genome of Aliikangiella marina GYP-15.</title>
        <authorList>
            <person name="Wang G."/>
        </authorList>
    </citation>
    <scope>NUCLEOTIDE SEQUENCE [LARGE SCALE GENOMIC DNA]</scope>
    <source>
        <strain evidence="5 6">GYP-15</strain>
    </source>
</reference>
<dbReference type="PROSITE" id="PS50113">
    <property type="entry name" value="PAC"/>
    <property type="match status" value="2"/>
</dbReference>
<evidence type="ECO:0000313" key="6">
    <source>
        <dbReference type="Proteomes" id="UP000317839"/>
    </source>
</evidence>
<dbReference type="SUPFAM" id="SSF55785">
    <property type="entry name" value="PYP-like sensor domain (PAS domain)"/>
    <property type="match status" value="2"/>
</dbReference>
<dbReference type="PROSITE" id="PS50112">
    <property type="entry name" value="PAS"/>
    <property type="match status" value="1"/>
</dbReference>
<dbReference type="Pfam" id="PF00989">
    <property type="entry name" value="PAS"/>
    <property type="match status" value="2"/>
</dbReference>
<evidence type="ECO:0000256" key="1">
    <source>
        <dbReference type="ARBA" id="ARBA00001946"/>
    </source>
</evidence>
<dbReference type="CDD" id="cd01949">
    <property type="entry name" value="GGDEF"/>
    <property type="match status" value="1"/>
</dbReference>
<dbReference type="Pfam" id="PF00990">
    <property type="entry name" value="GGDEF"/>
    <property type="match status" value="1"/>
</dbReference>
<keyword evidence="6" id="KW-1185">Reference proteome</keyword>
<dbReference type="SMART" id="SM00086">
    <property type="entry name" value="PAC"/>
    <property type="match status" value="2"/>
</dbReference>
<organism evidence="5 6">
    <name type="scientific">Aliikangiella marina</name>
    <dbReference type="NCBI Taxonomy" id="1712262"/>
    <lineage>
        <taxon>Bacteria</taxon>
        <taxon>Pseudomonadati</taxon>
        <taxon>Pseudomonadota</taxon>
        <taxon>Gammaproteobacteria</taxon>
        <taxon>Oceanospirillales</taxon>
        <taxon>Pleioneaceae</taxon>
        <taxon>Aliikangiella</taxon>
    </lineage>
</organism>
<protein>
    <submittedName>
        <fullName evidence="5">Diguanylate cyclase</fullName>
    </submittedName>
</protein>
<dbReference type="Gene3D" id="3.30.70.270">
    <property type="match status" value="1"/>
</dbReference>